<dbReference type="InterPro" id="IPR036294">
    <property type="entry name" value="Rbstp2229-like_sf"/>
</dbReference>
<dbReference type="EMBL" id="MIJF01000057">
    <property type="protein sequence ID" value="OEF97889.1"/>
    <property type="molecule type" value="Genomic_DNA"/>
</dbReference>
<organism evidence="1 2">
    <name type="scientific">Vulcanibacillus modesticaldus</name>
    <dbReference type="NCBI Taxonomy" id="337097"/>
    <lineage>
        <taxon>Bacteria</taxon>
        <taxon>Bacillati</taxon>
        <taxon>Bacillota</taxon>
        <taxon>Bacilli</taxon>
        <taxon>Bacillales</taxon>
        <taxon>Bacillaceae</taxon>
        <taxon>Vulcanibacillus</taxon>
    </lineage>
</organism>
<evidence type="ECO:0000313" key="1">
    <source>
        <dbReference type="EMBL" id="OEF97889.1"/>
    </source>
</evidence>
<dbReference type="AlphaFoldDB" id="A0A1D2YSN4"/>
<proteinExistence type="predicted"/>
<protein>
    <recommendedName>
        <fullName evidence="3">DUF1885 domain-containing protein</fullName>
    </recommendedName>
</protein>
<dbReference type="SUPFAM" id="SSF111171">
    <property type="entry name" value="Rbstp2229 protein"/>
    <property type="match status" value="1"/>
</dbReference>
<dbReference type="Pfam" id="PF08968">
    <property type="entry name" value="DUF1885"/>
    <property type="match status" value="1"/>
</dbReference>
<dbReference type="OrthoDB" id="2966171at2"/>
<dbReference type="RefSeq" id="WP_069657414.1">
    <property type="nucleotide sequence ID" value="NZ_MIJF01000057.1"/>
</dbReference>
<reference evidence="1 2" key="1">
    <citation type="submission" date="2016-09" db="EMBL/GenBank/DDBJ databases">
        <title>Draft genome sequence for the type strain of Vulcanibacillus modesticaldus BR, a strictly anaerobic, moderately thermophilic, and nitrate-reducing bacterium from deep sea-hydrothermal vents of the Mid-Atlantic Ridge.</title>
        <authorList>
            <person name="Abin C.A."/>
            <person name="Hollibaugh J.T."/>
        </authorList>
    </citation>
    <scope>NUCLEOTIDE SEQUENCE [LARGE SCALE GENOMIC DNA]</scope>
    <source>
        <strain evidence="1 2">BR</strain>
    </source>
</reference>
<dbReference type="Proteomes" id="UP000243739">
    <property type="component" value="Unassembled WGS sequence"/>
</dbReference>
<evidence type="ECO:0000313" key="2">
    <source>
        <dbReference type="Proteomes" id="UP000243739"/>
    </source>
</evidence>
<sequence>MNRSIFVKLVKGSKQSEISLQQVKDLLHKYIEIFNKDGEQFDWDGYHNAVFPYNLEIKKEDDTEYLYLNAKDPLYNYILIGVGTEGDSSFIQIVIPDEDHCTIGDRQKAVEFARYLGKQLKAEVKLFNDRVMYFNPRK</sequence>
<keyword evidence="2" id="KW-1185">Reference proteome</keyword>
<dbReference type="Gene3D" id="3.30.310.120">
    <property type="entry name" value="Rbstp2229 like protein"/>
    <property type="match status" value="1"/>
</dbReference>
<name>A0A1D2YSN4_9BACI</name>
<evidence type="ECO:0008006" key="3">
    <source>
        <dbReference type="Google" id="ProtNLM"/>
    </source>
</evidence>
<dbReference type="InterPro" id="IPR015062">
    <property type="entry name" value="DUF1885"/>
</dbReference>
<accession>A0A1D2YSN4</accession>
<comment type="caution">
    <text evidence="1">The sequence shown here is derived from an EMBL/GenBank/DDBJ whole genome shotgun (WGS) entry which is preliminary data.</text>
</comment>
<gene>
    <name evidence="1" type="ORF">BHF71_10920</name>
</gene>
<dbReference type="Gene3D" id="1.20.5.850">
    <property type="entry name" value="Rbstp2229 protein"/>
    <property type="match status" value="1"/>
</dbReference>